<dbReference type="STRING" id="337451.A0A3S3NCC0"/>
<feature type="compositionally biased region" description="Basic and acidic residues" evidence="1">
    <location>
        <begin position="390"/>
        <end position="401"/>
    </location>
</feature>
<feature type="domain" description="DUF3741" evidence="4">
    <location>
        <begin position="119"/>
        <end position="136"/>
    </location>
</feature>
<feature type="domain" description="DUF4378" evidence="3">
    <location>
        <begin position="860"/>
        <end position="1011"/>
    </location>
</feature>
<reference evidence="5 6" key="1">
    <citation type="journal article" date="2019" name="Nat. Plants">
        <title>Stout camphor tree genome fills gaps in understanding of flowering plant genome evolution.</title>
        <authorList>
            <person name="Chaw S.M."/>
            <person name="Liu Y.C."/>
            <person name="Wu Y.W."/>
            <person name="Wang H.Y."/>
            <person name="Lin C.I."/>
            <person name="Wu C.S."/>
            <person name="Ke H.M."/>
            <person name="Chang L.Y."/>
            <person name="Hsu C.Y."/>
            <person name="Yang H.T."/>
            <person name="Sudianto E."/>
            <person name="Hsu M.H."/>
            <person name="Wu K.P."/>
            <person name="Wang L.N."/>
            <person name="Leebens-Mack J.H."/>
            <person name="Tsai I.J."/>
        </authorList>
    </citation>
    <scope>NUCLEOTIDE SEQUENCE [LARGE SCALE GENOMIC DNA]</scope>
    <source>
        <strain evidence="6">cv. Chaw 1501</strain>
        <tissue evidence="5">Young leaves</tissue>
    </source>
</reference>
<feature type="region of interest" description="Disordered" evidence="1">
    <location>
        <begin position="12"/>
        <end position="31"/>
    </location>
</feature>
<feature type="compositionally biased region" description="Polar residues" evidence="1">
    <location>
        <begin position="766"/>
        <end position="778"/>
    </location>
</feature>
<dbReference type="PANTHER" id="PTHR46836:SF8">
    <property type="entry name" value="AFADIN"/>
    <property type="match status" value="1"/>
</dbReference>
<evidence type="ECO:0000259" key="3">
    <source>
        <dbReference type="Pfam" id="PF14309"/>
    </source>
</evidence>
<evidence type="ECO:0000313" key="6">
    <source>
        <dbReference type="Proteomes" id="UP000283530"/>
    </source>
</evidence>
<dbReference type="EMBL" id="QPKB01000002">
    <property type="protein sequence ID" value="RWR76849.1"/>
    <property type="molecule type" value="Genomic_DNA"/>
</dbReference>
<feature type="domain" description="DUF3741" evidence="2">
    <location>
        <begin position="217"/>
        <end position="261"/>
    </location>
</feature>
<dbReference type="Proteomes" id="UP000283530">
    <property type="component" value="Unassembled WGS sequence"/>
</dbReference>
<evidence type="ECO:0000259" key="2">
    <source>
        <dbReference type="Pfam" id="PF12552"/>
    </source>
</evidence>
<organism evidence="5 6">
    <name type="scientific">Cinnamomum micranthum f. kanehirae</name>
    <dbReference type="NCBI Taxonomy" id="337451"/>
    <lineage>
        <taxon>Eukaryota</taxon>
        <taxon>Viridiplantae</taxon>
        <taxon>Streptophyta</taxon>
        <taxon>Embryophyta</taxon>
        <taxon>Tracheophyta</taxon>
        <taxon>Spermatophyta</taxon>
        <taxon>Magnoliopsida</taxon>
        <taxon>Magnoliidae</taxon>
        <taxon>Laurales</taxon>
        <taxon>Lauraceae</taxon>
        <taxon>Cinnamomum</taxon>
    </lineage>
</organism>
<proteinExistence type="predicted"/>
<evidence type="ECO:0000256" key="1">
    <source>
        <dbReference type="SAM" id="MobiDB-lite"/>
    </source>
</evidence>
<dbReference type="Pfam" id="PF14383">
    <property type="entry name" value="VARLMGL"/>
    <property type="match status" value="1"/>
</dbReference>
<feature type="region of interest" description="Disordered" evidence="1">
    <location>
        <begin position="365"/>
        <end position="401"/>
    </location>
</feature>
<evidence type="ECO:0000259" key="4">
    <source>
        <dbReference type="Pfam" id="PF14383"/>
    </source>
</evidence>
<dbReference type="InterPro" id="IPR032795">
    <property type="entry name" value="DUF3741-assoc"/>
</dbReference>
<dbReference type="AlphaFoldDB" id="A0A3S3NCC0"/>
<dbReference type="Pfam" id="PF12552">
    <property type="entry name" value="DUF3741"/>
    <property type="match status" value="1"/>
</dbReference>
<keyword evidence="6" id="KW-1185">Reference proteome</keyword>
<gene>
    <name evidence="5" type="ORF">CKAN_00531100</name>
</gene>
<evidence type="ECO:0000313" key="5">
    <source>
        <dbReference type="EMBL" id="RWR76849.1"/>
    </source>
</evidence>
<dbReference type="InterPro" id="IPR025486">
    <property type="entry name" value="DUF4378"/>
</dbReference>
<name>A0A3S3NCC0_9MAGN</name>
<dbReference type="PANTHER" id="PTHR46836">
    <property type="entry name" value="AFADIN"/>
    <property type="match status" value="1"/>
</dbReference>
<feature type="compositionally biased region" description="Low complexity" evidence="1">
    <location>
        <begin position="374"/>
        <end position="386"/>
    </location>
</feature>
<comment type="caution">
    <text evidence="5">The sequence shown here is derived from an EMBL/GenBank/DDBJ whole genome shotgun (WGS) entry which is preliminary data.</text>
</comment>
<sequence>MDRLQQLQLQLQQQQQQKKKRGSKTYHGFSGKMSSLFDLKSARKNSYDRGYGEGNGHMKRQINEQIAPADSTFGSRLPAEGNSFSMECKRSSSSKVIGTPMKMLLAEEMSREMELRRQSPSVIARLMGLDALPTQQPVNKQQKYSKSYCQRTRSVGFQEKYVTHEERSFTKRSKEQQEFKDVFEVMETPKVEKNNIHSVEREMVSSKLSEAKMEFIRQKFMDAKRLSAAKNLHQSLEFCEAVDVLDSNKDLFLKFLQEPDSLFTKHLHDLQAVISSPQSSDLRALKSLKAGKHDKRELFLKSEGNMEGHMRLQKDITGSLQKQEHGHLSHNKHDFYITHKPSKSQFEGNSETCLLPTRIVVLKPSHKTHDTTRSVSSLSSSGSSYSSHRKQGEFRRSRSQELFPELRDQPKFINKVDFVRHRPKVSSDIAKVITQQVRQTVSSDFNLSTSGLKGYSGDESSDSMSGNESLKDSEALVQSSRHFYERSSRCSPSSSYSAESSVSREAKKRLSERWKMTQKFQEIGFDSKCSSTLGEMLALSDKERPLTTLGSQISEIGPCGRSSVNEVLERWDYPLSISSRDGWNDGSFRNRPRSRSLSTSFIDYRSPKTRSRQGSLDGDNCFMLKDVIMSPDKSFKDSDKKEASFPVNLGVSSKKSQSYLHKSAENDLTIREIHVNADEQKSRLENEYLSEQINIVPEPSIDIVSDTKKLPEHLAVAECQDTNIIVNTQEELSFEPTARIALFNDGVSTLRDCDQNDVMKNVMKETTLNQQEPEQPSPVSVLEPPNEAELSSSECFESISAGLHGLRMQLQLLKFDSVEARTDGSDFIILSDEDLGQGCGNFMEDNSVTSGLYTHVEDRDFLFLLDMLIESGFHVADREMLFATSYSLEQPVAPSVFENLEKKHGEQLAWPRWERRLLFDRINSLLVEILKPHMDLHPWVKPKWRRVGLGLGSEGLADQVWKLLASHGKEGLGDTAEKVMGRDVGWLELGDDIDVIGREIEISLLSELLEEVISGISSFAE</sequence>
<accession>A0A3S3NCC0</accession>
<dbReference type="InterPro" id="IPR022212">
    <property type="entry name" value="DUF3741"/>
</dbReference>
<dbReference type="OrthoDB" id="1925259at2759"/>
<feature type="region of interest" description="Disordered" evidence="1">
    <location>
        <begin position="452"/>
        <end position="472"/>
    </location>
</feature>
<feature type="region of interest" description="Disordered" evidence="1">
    <location>
        <begin position="766"/>
        <end position="785"/>
    </location>
</feature>
<dbReference type="Pfam" id="PF14309">
    <property type="entry name" value="DUF4378"/>
    <property type="match status" value="1"/>
</dbReference>
<protein>
    <submittedName>
        <fullName evidence="5">Uncharacterized protein</fullName>
    </submittedName>
</protein>